<dbReference type="GeneID" id="111295961"/>
<evidence type="ECO:0000313" key="4">
    <source>
        <dbReference type="RefSeq" id="XP_022745583.1"/>
    </source>
</evidence>
<evidence type="ECO:0000313" key="3">
    <source>
        <dbReference type="Proteomes" id="UP000515121"/>
    </source>
</evidence>
<dbReference type="GO" id="GO:0005886">
    <property type="term" value="C:plasma membrane"/>
    <property type="evidence" value="ECO:0007669"/>
    <property type="project" value="TreeGrafter"/>
</dbReference>
<proteinExistence type="predicted"/>
<evidence type="ECO:0000256" key="1">
    <source>
        <dbReference type="ARBA" id="ARBA00023002"/>
    </source>
</evidence>
<dbReference type="Proteomes" id="UP000515121">
    <property type="component" value="Unplaced"/>
</dbReference>
<evidence type="ECO:0000259" key="2">
    <source>
        <dbReference type="Pfam" id="PF08022"/>
    </source>
</evidence>
<dbReference type="PANTHER" id="PTHR11972">
    <property type="entry name" value="NADPH OXIDASE"/>
    <property type="match status" value="1"/>
</dbReference>
<protein>
    <submittedName>
        <fullName evidence="4">Respiratory burst oxidase homolog protein D-like</fullName>
    </submittedName>
</protein>
<dbReference type="RefSeq" id="XP_022745583.1">
    <property type="nucleotide sequence ID" value="XM_022889848.1"/>
</dbReference>
<dbReference type="InterPro" id="IPR013112">
    <property type="entry name" value="FAD-bd_8"/>
</dbReference>
<keyword evidence="3" id="KW-1185">Reference proteome</keyword>
<dbReference type="GO" id="GO:0016174">
    <property type="term" value="F:NAD(P)H oxidase H2O2-forming activity"/>
    <property type="evidence" value="ECO:0007669"/>
    <property type="project" value="TreeGrafter"/>
</dbReference>
<organism evidence="3 4">
    <name type="scientific">Durio zibethinus</name>
    <name type="common">Durian</name>
    <dbReference type="NCBI Taxonomy" id="66656"/>
    <lineage>
        <taxon>Eukaryota</taxon>
        <taxon>Viridiplantae</taxon>
        <taxon>Streptophyta</taxon>
        <taxon>Embryophyta</taxon>
        <taxon>Tracheophyta</taxon>
        <taxon>Spermatophyta</taxon>
        <taxon>Magnoliopsida</taxon>
        <taxon>eudicotyledons</taxon>
        <taxon>Gunneridae</taxon>
        <taxon>Pentapetalae</taxon>
        <taxon>rosids</taxon>
        <taxon>malvids</taxon>
        <taxon>Malvales</taxon>
        <taxon>Malvaceae</taxon>
        <taxon>Helicteroideae</taxon>
        <taxon>Durio</taxon>
    </lineage>
</organism>
<reference evidence="4" key="1">
    <citation type="submission" date="2025-08" db="UniProtKB">
        <authorList>
            <consortium name="RefSeq"/>
        </authorList>
    </citation>
    <scope>IDENTIFICATION</scope>
    <source>
        <tissue evidence="4">Fruit stalk</tissue>
    </source>
</reference>
<name>A0A6P5YYK5_DURZI</name>
<accession>A0A6P5YYK5</accession>
<dbReference type="PANTHER" id="PTHR11972:SF127">
    <property type="entry name" value="RESPIRATORY BURST OXIDASE HOMOLOG PROTEIN A-LIKE"/>
    <property type="match status" value="1"/>
</dbReference>
<keyword evidence="1" id="KW-0560">Oxidoreductase</keyword>
<dbReference type="Pfam" id="PF08022">
    <property type="entry name" value="FAD_binding_8"/>
    <property type="match status" value="1"/>
</dbReference>
<dbReference type="KEGG" id="dzi:111295961"/>
<gene>
    <name evidence="4" type="primary">LOC111295961</name>
</gene>
<dbReference type="AlphaFoldDB" id="A0A6P5YYK5"/>
<sequence>MQTWMYIAIPVFLYAGERIIRAIRSEFSGVEILKATLYPGKVLSLKLRKPEGFSHKSGMKIFIQCPQTSPFEWHPFFTNLRTRR</sequence>
<dbReference type="InterPro" id="IPR050369">
    <property type="entry name" value="RBOH/FRE"/>
</dbReference>
<dbReference type="OrthoDB" id="1702947at2759"/>
<feature type="domain" description="FAD-binding 8" evidence="2">
    <location>
        <begin position="29"/>
        <end position="76"/>
    </location>
</feature>